<dbReference type="Proteomes" id="UP000542125">
    <property type="component" value="Unassembled WGS sequence"/>
</dbReference>
<dbReference type="Gene3D" id="3.40.190.150">
    <property type="entry name" value="Bordetella uptake gene, domain 1"/>
    <property type="match status" value="1"/>
</dbReference>
<dbReference type="PIRSF" id="PIRSF017082">
    <property type="entry name" value="YflP"/>
    <property type="match status" value="1"/>
</dbReference>
<organism evidence="3 4">
    <name type="scientific">Pigmentiphaga litoralis</name>
    <dbReference type="NCBI Taxonomy" id="516702"/>
    <lineage>
        <taxon>Bacteria</taxon>
        <taxon>Pseudomonadati</taxon>
        <taxon>Pseudomonadota</taxon>
        <taxon>Betaproteobacteria</taxon>
        <taxon>Burkholderiales</taxon>
        <taxon>Alcaligenaceae</taxon>
        <taxon>Pigmentiphaga</taxon>
    </lineage>
</organism>
<dbReference type="InterPro" id="IPR005064">
    <property type="entry name" value="BUG"/>
</dbReference>
<feature type="chain" id="PRO_5031124343" evidence="2">
    <location>
        <begin position="33"/>
        <end position="335"/>
    </location>
</feature>
<name>A0A7Y9IZT6_9BURK</name>
<comment type="similarity">
    <text evidence="1">Belongs to the UPF0065 (bug) family.</text>
</comment>
<dbReference type="Pfam" id="PF03401">
    <property type="entry name" value="TctC"/>
    <property type="match status" value="1"/>
</dbReference>
<proteinExistence type="inferred from homology"/>
<keyword evidence="4" id="KW-1185">Reference proteome</keyword>
<dbReference type="AlphaFoldDB" id="A0A7Y9IZT6"/>
<dbReference type="PANTHER" id="PTHR42928:SF5">
    <property type="entry name" value="BLR1237 PROTEIN"/>
    <property type="match status" value="1"/>
</dbReference>
<sequence length="335" mass="35007">MHLFPSPARRALLTLVCGAALLAGYATQAVRAADAWPSRNIRLVIPYAPGNAGDVTFRLIQADLEKRLGARFYIDNKSGASGNIGAEDVVRAAPDGYTLLLGATNNFVMNQYLTKGLRYDPLKDLVPITKVNLAPSVVVVNTSLPVNSLSELTAYAKANPGKLNFGTPGNGTPPHLTGVLYAQMTQTEMVHVPFRGAPPAVQALLANDVQIFFASAGISTVAGHLAAGKLKALAVADSQRLAALPSVPTTAEQGLPDLRTGNWWGLAAPVGTDPAILEKIAAAVKASVSSPEIVARFNELGLSGVGNTPAEFAAQNAREAAVWQATISKANIQVD</sequence>
<dbReference type="Gene3D" id="3.40.190.10">
    <property type="entry name" value="Periplasmic binding protein-like II"/>
    <property type="match status" value="1"/>
</dbReference>
<comment type="caution">
    <text evidence="3">The sequence shown here is derived from an EMBL/GenBank/DDBJ whole genome shotgun (WGS) entry which is preliminary data.</text>
</comment>
<evidence type="ECO:0000313" key="3">
    <source>
        <dbReference type="EMBL" id="NYE85084.1"/>
    </source>
</evidence>
<dbReference type="RefSeq" id="WP_179589094.1">
    <property type="nucleotide sequence ID" value="NZ_JACBYR010000002.1"/>
</dbReference>
<dbReference type="PANTHER" id="PTHR42928">
    <property type="entry name" value="TRICARBOXYLATE-BINDING PROTEIN"/>
    <property type="match status" value="1"/>
</dbReference>
<reference evidence="3 4" key="1">
    <citation type="submission" date="2020-07" db="EMBL/GenBank/DDBJ databases">
        <title>Genomic Encyclopedia of Type Strains, Phase IV (KMG-V): Genome sequencing to study the core and pangenomes of soil and plant-associated prokaryotes.</title>
        <authorList>
            <person name="Whitman W."/>
        </authorList>
    </citation>
    <scope>NUCLEOTIDE SEQUENCE [LARGE SCALE GENOMIC DNA]</scope>
    <source>
        <strain evidence="3 4">SAS40</strain>
    </source>
</reference>
<gene>
    <name evidence="3" type="ORF">FHW18_004391</name>
</gene>
<evidence type="ECO:0000313" key="4">
    <source>
        <dbReference type="Proteomes" id="UP000542125"/>
    </source>
</evidence>
<dbReference type="CDD" id="cd07012">
    <property type="entry name" value="PBP2_Bug_TTT"/>
    <property type="match status" value="1"/>
</dbReference>
<evidence type="ECO:0000256" key="2">
    <source>
        <dbReference type="SAM" id="SignalP"/>
    </source>
</evidence>
<keyword evidence="2" id="KW-0732">Signal</keyword>
<dbReference type="SUPFAM" id="SSF53850">
    <property type="entry name" value="Periplasmic binding protein-like II"/>
    <property type="match status" value="1"/>
</dbReference>
<protein>
    <submittedName>
        <fullName evidence="3">Tripartite-type tricarboxylate transporter receptor subunit TctC</fullName>
    </submittedName>
</protein>
<dbReference type="PROSITE" id="PS51318">
    <property type="entry name" value="TAT"/>
    <property type="match status" value="1"/>
</dbReference>
<accession>A0A7Y9IZT6</accession>
<keyword evidence="3" id="KW-0675">Receptor</keyword>
<dbReference type="EMBL" id="JACBYR010000002">
    <property type="protein sequence ID" value="NYE85084.1"/>
    <property type="molecule type" value="Genomic_DNA"/>
</dbReference>
<dbReference type="InterPro" id="IPR006311">
    <property type="entry name" value="TAT_signal"/>
</dbReference>
<dbReference type="InterPro" id="IPR042100">
    <property type="entry name" value="Bug_dom1"/>
</dbReference>
<feature type="signal peptide" evidence="2">
    <location>
        <begin position="1"/>
        <end position="32"/>
    </location>
</feature>
<evidence type="ECO:0000256" key="1">
    <source>
        <dbReference type="ARBA" id="ARBA00006987"/>
    </source>
</evidence>